<feature type="transmembrane region" description="Helical" evidence="6">
    <location>
        <begin position="208"/>
        <end position="229"/>
    </location>
</feature>
<evidence type="ECO:0000256" key="5">
    <source>
        <dbReference type="ARBA" id="ARBA00023136"/>
    </source>
</evidence>
<feature type="transmembrane region" description="Helical" evidence="6">
    <location>
        <begin position="530"/>
        <end position="548"/>
    </location>
</feature>
<dbReference type="Pfam" id="PF13906">
    <property type="entry name" value="AA_permease_C"/>
    <property type="match status" value="1"/>
</dbReference>
<feature type="transmembrane region" description="Helical" evidence="6">
    <location>
        <begin position="328"/>
        <end position="351"/>
    </location>
</feature>
<organism evidence="8 9">
    <name type="scientific">Marchantia polymorpha</name>
    <name type="common">Common liverwort</name>
    <name type="synonym">Marchantia aquatica</name>
    <dbReference type="NCBI Taxonomy" id="3197"/>
    <lineage>
        <taxon>Eukaryota</taxon>
        <taxon>Viridiplantae</taxon>
        <taxon>Streptophyta</taxon>
        <taxon>Embryophyta</taxon>
        <taxon>Marchantiophyta</taxon>
        <taxon>Marchantiopsida</taxon>
        <taxon>Marchantiidae</taxon>
        <taxon>Marchantiales</taxon>
        <taxon>Marchantiaceae</taxon>
        <taxon>Marchantia</taxon>
    </lineage>
</organism>
<dbReference type="OrthoDB" id="5982228at2759"/>
<protein>
    <recommendedName>
        <fullName evidence="7">Cationic amino acid transporter C-terminal domain-containing protein</fullName>
    </recommendedName>
</protein>
<feature type="transmembrane region" description="Helical" evidence="6">
    <location>
        <begin position="405"/>
        <end position="427"/>
    </location>
</feature>
<sequence>MAEGRRRMTWWSEFQHAAVRFKNIPMRHGNTGNDLKGNSEDGGSSLERKLGLWDLILLGIGASIGAGIFVVTGTVAQDAGPGVVLSFLLAGGASILNALCYAELSSRFPAHVGGAYLYAYFTFNELTAFIVFVNVMFDYHIGAASVIRSLASYLATLLKLIPAFSILPEVFGPGGKEFYGGWVSINLMAPILLTIITFVLCQGVRESAIVNGVMTVTKIVIVLLVVLAGSFEVDVSNWTPFAPFGLPAIVQGATVVFFAYVGFDAVANSAEETKHPQKDLPRAIIISVLSCALLYVAVCLVVTGMVPYYELDAAAPLTSAFISKGLNFMSSLIGVGAVAGLTTTVLIGLYVQSRLYLGVGRDGLLPSLFAKVNSKHHTPVIAQIWVGIVAGVLATFINVSHLSHILSVGILIGYSVVCACVVVLRVLPEEQWRSDERQGGAKDVRRTQGAVGCTLVTAALGFAIGLCYRYGAHPAFAISLLLLELLCAVPMYTHQEYFEPSGFACPAVPTLPLFSILVNMFLFAQLHWEAWVRFAVVTLLALILYGVYGQFHSTIETVQDKGSSQYLKAPDGDGESAYIT</sequence>
<name>A0A2R6WNR5_MARPO</name>
<feature type="transmembrane region" description="Helical" evidence="6">
    <location>
        <begin position="503"/>
        <end position="524"/>
    </location>
</feature>
<evidence type="ECO:0000256" key="1">
    <source>
        <dbReference type="ARBA" id="ARBA00004141"/>
    </source>
</evidence>
<dbReference type="PANTHER" id="PTHR43243">
    <property type="entry name" value="INNER MEMBRANE TRANSPORTER YGJI-RELATED"/>
    <property type="match status" value="1"/>
</dbReference>
<evidence type="ECO:0000256" key="3">
    <source>
        <dbReference type="ARBA" id="ARBA00022692"/>
    </source>
</evidence>
<dbReference type="OMA" id="WILGWDL"/>
<keyword evidence="3 6" id="KW-0812">Transmembrane</keyword>
<dbReference type="EMBL" id="KZ772743">
    <property type="protein sequence ID" value="PTQ35486.1"/>
    <property type="molecule type" value="Genomic_DNA"/>
</dbReference>
<dbReference type="GO" id="GO:0015171">
    <property type="term" value="F:amino acid transmembrane transporter activity"/>
    <property type="evidence" value="ECO:0000318"/>
    <property type="project" value="GO_Central"/>
</dbReference>
<evidence type="ECO:0000256" key="6">
    <source>
        <dbReference type="SAM" id="Phobius"/>
    </source>
</evidence>
<dbReference type="Gene3D" id="1.20.1740.10">
    <property type="entry name" value="Amino acid/polyamine transporter I"/>
    <property type="match status" value="1"/>
</dbReference>
<feature type="transmembrane region" description="Helical" evidence="6">
    <location>
        <begin position="116"/>
        <end position="137"/>
    </location>
</feature>
<accession>A0A2R6WNR5</accession>
<comment type="subcellular location">
    <subcellularLocation>
        <location evidence="1">Membrane</location>
        <topology evidence="1">Multi-pass membrane protein</topology>
    </subcellularLocation>
</comment>
<gene>
    <name evidence="8" type="ORF">MARPO_0071s0097</name>
</gene>
<feature type="transmembrane region" description="Helical" evidence="6">
    <location>
        <begin position="284"/>
        <end position="308"/>
    </location>
</feature>
<dbReference type="AlphaFoldDB" id="A0A2R6WNR5"/>
<feature type="transmembrane region" description="Helical" evidence="6">
    <location>
        <begin position="149"/>
        <end position="167"/>
    </location>
</feature>
<dbReference type="PANTHER" id="PTHR43243:SF45">
    <property type="entry name" value="CATIONIC AMINO ACID TRANSPORTER 9, CHLOROPLASTIC"/>
    <property type="match status" value="1"/>
</dbReference>
<keyword evidence="9" id="KW-1185">Reference proteome</keyword>
<reference evidence="9" key="1">
    <citation type="journal article" date="2017" name="Cell">
        <title>Insights into land plant evolution garnered from the Marchantia polymorpha genome.</title>
        <authorList>
            <person name="Bowman J.L."/>
            <person name="Kohchi T."/>
            <person name="Yamato K.T."/>
            <person name="Jenkins J."/>
            <person name="Shu S."/>
            <person name="Ishizaki K."/>
            <person name="Yamaoka S."/>
            <person name="Nishihama R."/>
            <person name="Nakamura Y."/>
            <person name="Berger F."/>
            <person name="Adam C."/>
            <person name="Aki S.S."/>
            <person name="Althoff F."/>
            <person name="Araki T."/>
            <person name="Arteaga-Vazquez M.A."/>
            <person name="Balasubrmanian S."/>
            <person name="Barry K."/>
            <person name="Bauer D."/>
            <person name="Boehm C.R."/>
            <person name="Briginshaw L."/>
            <person name="Caballero-Perez J."/>
            <person name="Catarino B."/>
            <person name="Chen F."/>
            <person name="Chiyoda S."/>
            <person name="Chovatia M."/>
            <person name="Davies K.M."/>
            <person name="Delmans M."/>
            <person name="Demura T."/>
            <person name="Dierschke T."/>
            <person name="Dolan L."/>
            <person name="Dorantes-Acosta A.E."/>
            <person name="Eklund D.M."/>
            <person name="Florent S.N."/>
            <person name="Flores-Sandoval E."/>
            <person name="Fujiyama A."/>
            <person name="Fukuzawa H."/>
            <person name="Galik B."/>
            <person name="Grimanelli D."/>
            <person name="Grimwood J."/>
            <person name="Grossniklaus U."/>
            <person name="Hamada T."/>
            <person name="Haseloff J."/>
            <person name="Hetherington A.J."/>
            <person name="Higo A."/>
            <person name="Hirakawa Y."/>
            <person name="Hundley H.N."/>
            <person name="Ikeda Y."/>
            <person name="Inoue K."/>
            <person name="Inoue S.I."/>
            <person name="Ishida S."/>
            <person name="Jia Q."/>
            <person name="Kakita M."/>
            <person name="Kanazawa T."/>
            <person name="Kawai Y."/>
            <person name="Kawashima T."/>
            <person name="Kennedy M."/>
            <person name="Kinose K."/>
            <person name="Kinoshita T."/>
            <person name="Kohara Y."/>
            <person name="Koide E."/>
            <person name="Komatsu K."/>
            <person name="Kopischke S."/>
            <person name="Kubo M."/>
            <person name="Kyozuka J."/>
            <person name="Lagercrantz U."/>
            <person name="Lin S.S."/>
            <person name="Lindquist E."/>
            <person name="Lipzen A.M."/>
            <person name="Lu C.W."/>
            <person name="De Luna E."/>
            <person name="Martienssen R.A."/>
            <person name="Minamino N."/>
            <person name="Mizutani M."/>
            <person name="Mizutani M."/>
            <person name="Mochizuki N."/>
            <person name="Monte I."/>
            <person name="Mosher R."/>
            <person name="Nagasaki H."/>
            <person name="Nakagami H."/>
            <person name="Naramoto S."/>
            <person name="Nishitani K."/>
            <person name="Ohtani M."/>
            <person name="Okamoto T."/>
            <person name="Okumura M."/>
            <person name="Phillips J."/>
            <person name="Pollak B."/>
            <person name="Reinders A."/>
            <person name="Rovekamp M."/>
            <person name="Sano R."/>
            <person name="Sawa S."/>
            <person name="Schmid M.W."/>
            <person name="Shirakawa M."/>
            <person name="Solano R."/>
            <person name="Spunde A."/>
            <person name="Suetsugu N."/>
            <person name="Sugano S."/>
            <person name="Sugiyama A."/>
            <person name="Sun R."/>
            <person name="Suzuki Y."/>
            <person name="Takenaka M."/>
            <person name="Takezawa D."/>
            <person name="Tomogane H."/>
            <person name="Tsuzuki M."/>
            <person name="Ueda T."/>
            <person name="Umeda M."/>
            <person name="Ward J.M."/>
            <person name="Watanabe Y."/>
            <person name="Yazaki K."/>
            <person name="Yokoyama R."/>
            <person name="Yoshitake Y."/>
            <person name="Yotsui I."/>
            <person name="Zachgo S."/>
            <person name="Schmutz J."/>
        </authorList>
    </citation>
    <scope>NUCLEOTIDE SEQUENCE [LARGE SCALE GENOMIC DNA]</scope>
    <source>
        <strain evidence="9">Tak-1</strain>
    </source>
</reference>
<dbReference type="Pfam" id="PF13520">
    <property type="entry name" value="AA_permease_2"/>
    <property type="match status" value="1"/>
</dbReference>
<evidence type="ECO:0000313" key="8">
    <source>
        <dbReference type="EMBL" id="PTQ35486.1"/>
    </source>
</evidence>
<dbReference type="Gramene" id="Mp5g15130.1">
    <property type="protein sequence ID" value="Mp5g15130.1.cds"/>
    <property type="gene ID" value="Mp5g15130"/>
</dbReference>
<feature type="domain" description="Cationic amino acid transporter C-terminal" evidence="7">
    <location>
        <begin position="503"/>
        <end position="553"/>
    </location>
</feature>
<dbReference type="InterPro" id="IPR029485">
    <property type="entry name" value="CAT_C"/>
</dbReference>
<keyword evidence="4 6" id="KW-1133">Transmembrane helix</keyword>
<keyword evidence="5 6" id="KW-0472">Membrane</keyword>
<feature type="transmembrane region" description="Helical" evidence="6">
    <location>
        <begin position="380"/>
        <end position="399"/>
    </location>
</feature>
<feature type="transmembrane region" description="Helical" evidence="6">
    <location>
        <begin position="448"/>
        <end position="466"/>
    </location>
</feature>
<feature type="transmembrane region" description="Helical" evidence="6">
    <location>
        <begin position="55"/>
        <end position="76"/>
    </location>
</feature>
<feature type="transmembrane region" description="Helical" evidence="6">
    <location>
        <begin position="179"/>
        <end position="201"/>
    </location>
</feature>
<feature type="transmembrane region" description="Helical" evidence="6">
    <location>
        <begin position="241"/>
        <end position="263"/>
    </location>
</feature>
<dbReference type="GO" id="GO:0006865">
    <property type="term" value="P:amino acid transport"/>
    <property type="evidence" value="ECO:0000318"/>
    <property type="project" value="GO_Central"/>
</dbReference>
<evidence type="ECO:0000259" key="7">
    <source>
        <dbReference type="Pfam" id="PF13906"/>
    </source>
</evidence>
<dbReference type="Proteomes" id="UP000244005">
    <property type="component" value="Unassembled WGS sequence"/>
</dbReference>
<evidence type="ECO:0000313" key="9">
    <source>
        <dbReference type="Proteomes" id="UP000244005"/>
    </source>
</evidence>
<evidence type="ECO:0000256" key="4">
    <source>
        <dbReference type="ARBA" id="ARBA00022989"/>
    </source>
</evidence>
<dbReference type="InterPro" id="IPR002293">
    <property type="entry name" value="AA/rel_permease1"/>
</dbReference>
<dbReference type="GO" id="GO:0016020">
    <property type="term" value="C:membrane"/>
    <property type="evidence" value="ECO:0007669"/>
    <property type="project" value="UniProtKB-SubCell"/>
</dbReference>
<proteinExistence type="inferred from homology"/>
<comment type="similarity">
    <text evidence="2">Belongs to the amino acid-polyamine-organocation (APC) superfamily. Cationic amino acid transporter (CAT) (TC 2.A.3.3) family.</text>
</comment>
<evidence type="ECO:0000256" key="2">
    <source>
        <dbReference type="ARBA" id="ARBA00008572"/>
    </source>
</evidence>